<evidence type="ECO:0000256" key="1">
    <source>
        <dbReference type="ARBA" id="ARBA00006484"/>
    </source>
</evidence>
<dbReference type="OrthoDB" id="5371740at2759"/>
<dbReference type="Pfam" id="PF00106">
    <property type="entry name" value="adh_short"/>
    <property type="match status" value="1"/>
</dbReference>
<gene>
    <name evidence="3" type="ORF">E0L32_009829</name>
</gene>
<evidence type="ECO:0000313" key="3">
    <source>
        <dbReference type="EMBL" id="TPX08640.1"/>
    </source>
</evidence>
<proteinExistence type="inferred from homology"/>
<dbReference type="SUPFAM" id="SSF51735">
    <property type="entry name" value="NAD(P)-binding Rossmann-fold domains"/>
    <property type="match status" value="1"/>
</dbReference>
<sequence>MSFQAYSPGVVDCNSDVDLANVKGRTVIVTGGAKGMGEDGVRAFVAAGAFVTFGDTDTVSGEKLARELGVNANFVRCDVTSWEDQLAMFKSAEAGSSKKAIDIVVANAGISGPDEAFNIEDEHVLNEVITSAIDSDEPSKPLLKILHIDLIGVIYTLKLARHYFMKHPLDAHHDRCFIMNGSLVGFLDVPGIPQYMASKWGCRALMRCVRRTTIVDGVRINLTGPWYVGTTILSPAVQEYCKSKNIVFAESADAAAAWLRIASNPNINGRSFAIVPREIASSGYFDIGKDDYDEGDLFNELQDILLRTSHRLQVKASDQ</sequence>
<evidence type="ECO:0000256" key="2">
    <source>
        <dbReference type="ARBA" id="ARBA00023002"/>
    </source>
</evidence>
<comment type="similarity">
    <text evidence="1">Belongs to the short-chain dehydrogenases/reductases (SDR) family.</text>
</comment>
<dbReference type="InterPro" id="IPR002347">
    <property type="entry name" value="SDR_fam"/>
</dbReference>
<dbReference type="GeneID" id="41977276"/>
<dbReference type="AlphaFoldDB" id="A0A507AWJ9"/>
<keyword evidence="4" id="KW-1185">Reference proteome</keyword>
<dbReference type="STRING" id="1093900.A0A507AWJ9"/>
<comment type="caution">
    <text evidence="3">The sequence shown here is derived from an EMBL/GenBank/DDBJ whole genome shotgun (WGS) entry which is preliminary data.</text>
</comment>
<dbReference type="EMBL" id="SKBQ01000075">
    <property type="protein sequence ID" value="TPX08640.1"/>
    <property type="molecule type" value="Genomic_DNA"/>
</dbReference>
<dbReference type="GO" id="GO:0016491">
    <property type="term" value="F:oxidoreductase activity"/>
    <property type="evidence" value="ECO:0007669"/>
    <property type="project" value="UniProtKB-KW"/>
</dbReference>
<dbReference type="InterPro" id="IPR036291">
    <property type="entry name" value="NAD(P)-bd_dom_sf"/>
</dbReference>
<dbReference type="PANTHER" id="PTHR43180:SF31">
    <property type="entry name" value="CHAIN DEHYDROGENASE_REDUCTASE, PUTATIVE (AFU_ORTHOLOGUE AFUA_2G16570)-RELATED"/>
    <property type="match status" value="1"/>
</dbReference>
<evidence type="ECO:0000313" key="4">
    <source>
        <dbReference type="Proteomes" id="UP000319257"/>
    </source>
</evidence>
<dbReference type="PRINTS" id="PR00081">
    <property type="entry name" value="GDHRDH"/>
</dbReference>
<dbReference type="Proteomes" id="UP000319257">
    <property type="component" value="Unassembled WGS sequence"/>
</dbReference>
<reference evidence="3 4" key="1">
    <citation type="submission" date="2019-06" db="EMBL/GenBank/DDBJ databases">
        <title>Draft genome sequence of the filamentous fungus Phialemoniopsis curvata isolated from diesel fuel.</title>
        <authorList>
            <person name="Varaljay V.A."/>
            <person name="Lyon W.J."/>
            <person name="Crouch A.L."/>
            <person name="Drake C.E."/>
            <person name="Hollomon J.M."/>
            <person name="Nadeau L.J."/>
            <person name="Nunn H.S."/>
            <person name="Stevenson B.S."/>
            <person name="Bojanowski C.L."/>
            <person name="Crookes-Goodson W.J."/>
        </authorList>
    </citation>
    <scope>NUCLEOTIDE SEQUENCE [LARGE SCALE GENOMIC DNA]</scope>
    <source>
        <strain evidence="3 4">D216</strain>
    </source>
</reference>
<accession>A0A507AWJ9</accession>
<protein>
    <submittedName>
        <fullName evidence="3">Uncharacterized protein</fullName>
    </submittedName>
</protein>
<name>A0A507AWJ9_9PEZI</name>
<dbReference type="InParanoid" id="A0A507AWJ9"/>
<dbReference type="Gene3D" id="3.40.50.720">
    <property type="entry name" value="NAD(P)-binding Rossmann-like Domain"/>
    <property type="match status" value="1"/>
</dbReference>
<organism evidence="3 4">
    <name type="scientific">Thyridium curvatum</name>
    <dbReference type="NCBI Taxonomy" id="1093900"/>
    <lineage>
        <taxon>Eukaryota</taxon>
        <taxon>Fungi</taxon>
        <taxon>Dikarya</taxon>
        <taxon>Ascomycota</taxon>
        <taxon>Pezizomycotina</taxon>
        <taxon>Sordariomycetes</taxon>
        <taxon>Sordariomycetidae</taxon>
        <taxon>Thyridiales</taxon>
        <taxon>Thyridiaceae</taxon>
        <taxon>Thyridium</taxon>
    </lineage>
</organism>
<dbReference type="PANTHER" id="PTHR43180">
    <property type="entry name" value="3-OXOACYL-(ACYL-CARRIER-PROTEIN) REDUCTASE (AFU_ORTHOLOGUE AFUA_6G11210)"/>
    <property type="match status" value="1"/>
</dbReference>
<keyword evidence="2" id="KW-0560">Oxidoreductase</keyword>
<dbReference type="RefSeq" id="XP_030990351.1">
    <property type="nucleotide sequence ID" value="XM_031144835.1"/>
</dbReference>